<dbReference type="Pfam" id="PF13401">
    <property type="entry name" value="AAA_22"/>
    <property type="match status" value="1"/>
</dbReference>
<feature type="non-terminal residue" evidence="5">
    <location>
        <position position="925"/>
    </location>
</feature>
<evidence type="ECO:0000256" key="1">
    <source>
        <dbReference type="ARBA" id="ARBA00005820"/>
    </source>
</evidence>
<dbReference type="Gene3D" id="1.25.40.10">
    <property type="entry name" value="Tetratricopeptide repeat domain"/>
    <property type="match status" value="1"/>
</dbReference>
<dbReference type="SUPFAM" id="SSF46894">
    <property type="entry name" value="C-terminal effector domain of the bipartite response regulators"/>
    <property type="match status" value="1"/>
</dbReference>
<evidence type="ECO:0000256" key="2">
    <source>
        <dbReference type="ARBA" id="ARBA00023125"/>
    </source>
</evidence>
<reference evidence="5 6" key="1">
    <citation type="submission" date="2020-01" db="EMBL/GenBank/DDBJ databases">
        <title>Investigation of new actinobacteria for the biodesulphurisation of diesel fuel.</title>
        <authorList>
            <person name="Athi Narayanan S.M."/>
        </authorList>
    </citation>
    <scope>NUCLEOTIDE SEQUENCE [LARGE SCALE GENOMIC DNA]</scope>
    <source>
        <strain evidence="5 6">213E</strain>
    </source>
</reference>
<dbReference type="InterPro" id="IPR001867">
    <property type="entry name" value="OmpR/PhoB-type_DNA-bd"/>
</dbReference>
<dbReference type="SMART" id="SM00862">
    <property type="entry name" value="Trans_reg_C"/>
    <property type="match status" value="1"/>
</dbReference>
<dbReference type="SMART" id="SM01043">
    <property type="entry name" value="BTAD"/>
    <property type="match status" value="1"/>
</dbReference>
<proteinExistence type="inferred from homology"/>
<dbReference type="PANTHER" id="PTHR47691">
    <property type="entry name" value="REGULATOR-RELATED"/>
    <property type="match status" value="1"/>
</dbReference>
<evidence type="ECO:0000313" key="6">
    <source>
        <dbReference type="Proteomes" id="UP000466307"/>
    </source>
</evidence>
<dbReference type="InterPro" id="IPR049945">
    <property type="entry name" value="AAA_22"/>
</dbReference>
<dbReference type="Pfam" id="PF03704">
    <property type="entry name" value="BTAD"/>
    <property type="match status" value="1"/>
</dbReference>
<dbReference type="AlphaFoldDB" id="A0A7K3LMV4"/>
<comment type="caution">
    <text evidence="5">The sequence shown here is derived from an EMBL/GenBank/DDBJ whole genome shotgun (WGS) entry which is preliminary data.</text>
</comment>
<dbReference type="EMBL" id="JAADZU010000020">
    <property type="protein sequence ID" value="NDK89569.1"/>
    <property type="molecule type" value="Genomic_DNA"/>
</dbReference>
<feature type="DNA-binding region" description="OmpR/PhoB-type" evidence="3">
    <location>
        <begin position="1"/>
        <end position="96"/>
    </location>
</feature>
<protein>
    <submittedName>
        <fullName evidence="5">AfsR family transcriptional regulator</fullName>
    </submittedName>
</protein>
<dbReference type="InterPro" id="IPR027417">
    <property type="entry name" value="P-loop_NTPase"/>
</dbReference>
<keyword evidence="2 3" id="KW-0238">DNA-binding</keyword>
<gene>
    <name evidence="5" type="ORF">GYA93_08265</name>
</gene>
<evidence type="ECO:0000256" key="3">
    <source>
        <dbReference type="PROSITE-ProRule" id="PRU01091"/>
    </source>
</evidence>
<accession>A0A7K3LMV4</accession>
<dbReference type="GO" id="GO:0000160">
    <property type="term" value="P:phosphorelay signal transduction system"/>
    <property type="evidence" value="ECO:0007669"/>
    <property type="project" value="InterPro"/>
</dbReference>
<dbReference type="PANTHER" id="PTHR47691:SF3">
    <property type="entry name" value="HTH-TYPE TRANSCRIPTIONAL REGULATOR RV0890C-RELATED"/>
    <property type="match status" value="1"/>
</dbReference>
<dbReference type="GO" id="GO:0003677">
    <property type="term" value="F:DNA binding"/>
    <property type="evidence" value="ECO:0007669"/>
    <property type="project" value="UniProtKB-UniRule"/>
</dbReference>
<dbReference type="GO" id="GO:0006355">
    <property type="term" value="P:regulation of DNA-templated transcription"/>
    <property type="evidence" value="ECO:0007669"/>
    <property type="project" value="InterPro"/>
</dbReference>
<keyword evidence="6" id="KW-1185">Reference proteome</keyword>
<dbReference type="InterPro" id="IPR016032">
    <property type="entry name" value="Sig_transdc_resp-reg_C-effctor"/>
</dbReference>
<dbReference type="RefSeq" id="WP_162128773.1">
    <property type="nucleotide sequence ID" value="NZ_JAADZU010000020.1"/>
</dbReference>
<organism evidence="5 6">
    <name type="scientific">Gordonia desulfuricans</name>
    <dbReference type="NCBI Taxonomy" id="89051"/>
    <lineage>
        <taxon>Bacteria</taxon>
        <taxon>Bacillati</taxon>
        <taxon>Actinomycetota</taxon>
        <taxon>Actinomycetes</taxon>
        <taxon>Mycobacteriales</taxon>
        <taxon>Gordoniaceae</taxon>
        <taxon>Gordonia</taxon>
    </lineage>
</organism>
<dbReference type="InterPro" id="IPR005158">
    <property type="entry name" value="BTAD"/>
</dbReference>
<dbReference type="Gene3D" id="1.10.10.10">
    <property type="entry name" value="Winged helix-like DNA-binding domain superfamily/Winged helix DNA-binding domain"/>
    <property type="match status" value="1"/>
</dbReference>
<dbReference type="Proteomes" id="UP000466307">
    <property type="component" value="Unassembled WGS sequence"/>
</dbReference>
<name>A0A7K3LMV4_9ACTN</name>
<comment type="similarity">
    <text evidence="1">Belongs to the AfsR/DnrI/RedD regulatory family.</text>
</comment>
<dbReference type="PROSITE" id="PS51755">
    <property type="entry name" value="OMPR_PHOB"/>
    <property type="match status" value="1"/>
</dbReference>
<evidence type="ECO:0000313" key="5">
    <source>
        <dbReference type="EMBL" id="NDK89569.1"/>
    </source>
</evidence>
<feature type="domain" description="OmpR/PhoB-type" evidence="4">
    <location>
        <begin position="1"/>
        <end position="96"/>
    </location>
</feature>
<dbReference type="GO" id="GO:0016887">
    <property type="term" value="F:ATP hydrolysis activity"/>
    <property type="evidence" value="ECO:0007669"/>
    <property type="project" value="InterPro"/>
</dbReference>
<sequence>MGVSGSNPLVGLLGPVTVVVDGRPEPITSGRTRTLLVTLALAHPHPVGSARLIEAVWPERAPQNPAGALQTQVSRLRRILGPDSIAGSAAGYRLTTDSPASDLAAAEEFLRTDAADDAAGATLLRSWWRGEPGTDLPAGDIRDELIERSDRAAHALRERDWHGRLAREPGRVAAEIAELRSAASLDEHLAALHMRALLQAGDPNAALAVHAELAAGLANALGTDPGPEVAAAHSAALAYSPLPHTPAPPADAYVTGTAALEELTAALAASAVVTVTGPGGIGKTRLVTEYIAAQQPTNIFVDLSAARQADDTLAAVAVALGRGAVPDRSVSLRPQPHTAGAAVAQLAPPDTVVVLDTCEHLPGAVADIIAEIRSRRSDIRVIATSRTPLDLAGEHLVAVGPLPGPAAADLLTRRARRVRGDVRLDPALVTELCTRLDGSPLALELAAAQLRYLSLADIVGRLDARFGLLAVPGEGRHHALADVVAASWDLLDDRGRRVLAVLALFPGDVRIHDALTFDRVTVEGLAQVCDHSLATVIEGDDGLTRYRLTETVRDFTRTRTGRDEDALDGEFVCWAVDLLESLGAGLLAGEVVGVVARLDESSDALLAALHAAADGHGPQGSVARLLPVITWRVIRTGGYPDAERFALAAIDDATGSECCVGIACATAYLILLIQPRAAARARARLRRLAAGATLPPVIALIVHLLTASPSDFTRIVTRAARSRDPMVVAVAEIIRSDSAEFLAVPTLSRRAALRALVAAERTRHPWLVTTGRHRLGRGHALLGDHAGAAVHLGRAAADYAALGLAEDACQVRVHQALAVLRSDPDLAGELLDSCLREAGDSGRAYVATAHMARAQLRAAADPSGARRTADTAIAVIGPPHDGHSAYLHGVRAAILFVTGADTEARLAAEGLRVALGWLAMMPTPN</sequence>
<evidence type="ECO:0000259" key="4">
    <source>
        <dbReference type="PROSITE" id="PS51755"/>
    </source>
</evidence>
<dbReference type="SUPFAM" id="SSF48452">
    <property type="entry name" value="TPR-like"/>
    <property type="match status" value="1"/>
</dbReference>
<dbReference type="InterPro" id="IPR036388">
    <property type="entry name" value="WH-like_DNA-bd_sf"/>
</dbReference>
<dbReference type="SUPFAM" id="SSF52540">
    <property type="entry name" value="P-loop containing nucleoside triphosphate hydrolases"/>
    <property type="match status" value="1"/>
</dbReference>
<dbReference type="InterPro" id="IPR011990">
    <property type="entry name" value="TPR-like_helical_dom_sf"/>
</dbReference>